<dbReference type="PANTHER" id="PTHR44163:SF1">
    <property type="entry name" value="U3 SMALL NUCLEOLAR RNA-ASSOCIATED PROTEIN 4 HOMOLOG"/>
    <property type="match status" value="1"/>
</dbReference>
<dbReference type="GO" id="GO:0000462">
    <property type="term" value="P:maturation of SSU-rRNA from tricistronic rRNA transcript (SSU-rRNA, 5.8S rRNA, LSU-rRNA)"/>
    <property type="evidence" value="ECO:0007669"/>
    <property type="project" value="InterPro"/>
</dbReference>
<dbReference type="Pfam" id="PF00400">
    <property type="entry name" value="WD40"/>
    <property type="match status" value="2"/>
</dbReference>
<feature type="compositionally biased region" description="Basic and acidic residues" evidence="1">
    <location>
        <begin position="750"/>
        <end position="770"/>
    </location>
</feature>
<feature type="region of interest" description="Disordered" evidence="1">
    <location>
        <begin position="750"/>
        <end position="771"/>
    </location>
</feature>
<dbReference type="GO" id="GO:0030686">
    <property type="term" value="C:90S preribosome"/>
    <property type="evidence" value="ECO:0007669"/>
    <property type="project" value="InterPro"/>
</dbReference>
<accession>A0AAD5TDE3</accession>
<dbReference type="SUPFAM" id="SSF50978">
    <property type="entry name" value="WD40 repeat-like"/>
    <property type="match status" value="2"/>
</dbReference>
<organism evidence="2 3">
    <name type="scientific">Geranomyces variabilis</name>
    <dbReference type="NCBI Taxonomy" id="109894"/>
    <lineage>
        <taxon>Eukaryota</taxon>
        <taxon>Fungi</taxon>
        <taxon>Fungi incertae sedis</taxon>
        <taxon>Chytridiomycota</taxon>
        <taxon>Chytridiomycota incertae sedis</taxon>
        <taxon>Chytridiomycetes</taxon>
        <taxon>Spizellomycetales</taxon>
        <taxon>Powellomycetaceae</taxon>
        <taxon>Geranomyces</taxon>
    </lineage>
</organism>
<dbReference type="InterPro" id="IPR046351">
    <property type="entry name" value="UTP4"/>
</dbReference>
<feature type="region of interest" description="Disordered" evidence="1">
    <location>
        <begin position="324"/>
        <end position="347"/>
    </location>
</feature>
<dbReference type="InterPro" id="IPR036322">
    <property type="entry name" value="WD40_repeat_dom_sf"/>
</dbReference>
<evidence type="ECO:0000313" key="2">
    <source>
        <dbReference type="EMBL" id="KAJ3172343.1"/>
    </source>
</evidence>
<dbReference type="InterPro" id="IPR015943">
    <property type="entry name" value="WD40/YVTN_repeat-like_dom_sf"/>
</dbReference>
<protein>
    <submittedName>
        <fullName evidence="2">U3 small nucleolar RNA-associated protein 4</fullName>
    </submittedName>
</protein>
<keyword evidence="3" id="KW-1185">Reference proteome</keyword>
<evidence type="ECO:0000256" key="1">
    <source>
        <dbReference type="SAM" id="MobiDB-lite"/>
    </source>
</evidence>
<dbReference type="Proteomes" id="UP001212152">
    <property type="component" value="Unassembled WGS sequence"/>
</dbReference>
<dbReference type="PANTHER" id="PTHR44163">
    <property type="entry name" value="U3 SMALL NUCLEOLAR RNA-ASSOCIATED PROTEIN 4 HOMOLOG"/>
    <property type="match status" value="1"/>
</dbReference>
<comment type="caution">
    <text evidence="2">The sequence shown here is derived from an EMBL/GenBank/DDBJ whole genome shotgun (WGS) entry which is preliminary data.</text>
</comment>
<gene>
    <name evidence="2" type="primary">CIRH1A</name>
    <name evidence="2" type="ORF">HDU87_007939</name>
</gene>
<proteinExistence type="predicted"/>
<reference evidence="2" key="1">
    <citation type="submission" date="2020-05" db="EMBL/GenBank/DDBJ databases">
        <title>Phylogenomic resolution of chytrid fungi.</title>
        <authorList>
            <person name="Stajich J.E."/>
            <person name="Amses K."/>
            <person name="Simmons R."/>
            <person name="Seto K."/>
            <person name="Myers J."/>
            <person name="Bonds A."/>
            <person name="Quandt C.A."/>
            <person name="Barry K."/>
            <person name="Liu P."/>
            <person name="Grigoriev I."/>
            <person name="Longcore J.E."/>
            <person name="James T.Y."/>
        </authorList>
    </citation>
    <scope>NUCLEOTIDE SEQUENCE</scope>
    <source>
        <strain evidence="2">JEL0379</strain>
    </source>
</reference>
<feature type="compositionally biased region" description="Low complexity" evidence="1">
    <location>
        <begin position="842"/>
        <end position="855"/>
    </location>
</feature>
<dbReference type="Gene3D" id="2.130.10.10">
    <property type="entry name" value="YVTN repeat-like/Quinoprotein amine dehydrogenase"/>
    <property type="match status" value="3"/>
</dbReference>
<dbReference type="GO" id="GO:0032040">
    <property type="term" value="C:small-subunit processome"/>
    <property type="evidence" value="ECO:0007669"/>
    <property type="project" value="TreeGrafter"/>
</dbReference>
<dbReference type="SMART" id="SM00320">
    <property type="entry name" value="WD40"/>
    <property type="match status" value="9"/>
</dbReference>
<feature type="compositionally biased region" description="Polar residues" evidence="1">
    <location>
        <begin position="866"/>
        <end position="879"/>
    </location>
</feature>
<feature type="region of interest" description="Disordered" evidence="1">
    <location>
        <begin position="820"/>
        <end position="879"/>
    </location>
</feature>
<evidence type="ECO:0000313" key="3">
    <source>
        <dbReference type="Proteomes" id="UP001212152"/>
    </source>
</evidence>
<name>A0AAD5TDE3_9FUNG</name>
<dbReference type="GO" id="GO:0034455">
    <property type="term" value="C:t-UTP complex"/>
    <property type="evidence" value="ECO:0007669"/>
    <property type="project" value="TreeGrafter"/>
</dbReference>
<dbReference type="EMBL" id="JADGJQ010000079">
    <property type="protein sequence ID" value="KAJ3172343.1"/>
    <property type="molecule type" value="Genomic_DNA"/>
</dbReference>
<dbReference type="GO" id="GO:0003723">
    <property type="term" value="F:RNA binding"/>
    <property type="evidence" value="ECO:0007669"/>
    <property type="project" value="TreeGrafter"/>
</dbReference>
<sequence length="939" mass="104090">MRPNAPTSRPAVAAADLPQRTLQVHRCRQANYSPTAIVSLSVTPNTSVAHKRHVKLACARANGDLELWSPQDQNWFLERTIPGSPNSPIETVLWIHQSNVDAETAETDFDSPEERAAYVKLLREAPARLITAGLDGRIVEWDTISMKPRQALEVGGGAVWCASLNHFHTRLAVGCEDGRLRIVDVADGRLEMLRLFEKAPARIMSTVWHPSGEYIVTGGADSCIRKMNVRTGRTTERLTTGTLKGEETIVWDVKMLHDHTIVSADSTGNVRFWDWKSGTQTTALRAHGADVLCIAVNKSGDKVWTAGVDRKVVQLSLVDVRASNSSAAGKKGNAKTKRKPASGGEQTKQWIVSGEKRYHTHDVRALALVEGRPHDTLISGGVDTTLTFSSPLAEFPRLKQYRMPLFPHRPVVQMTQNGTRLMLVRFDDHVEVWRLARAMPAFRPQEMRNYDKVDYQGEELVLNLKLKSETNLAAAAMSEDGQWIAVSDMEAVKLFHVEDMNGHLRVRKAREFSHTVGASVPSAHKLCFAPDSLRLIIAGSDSRIYLVDLSRGAEGIYETVATFSAHRGDEAEDQNLDAMDIDGQSPTDSGKIVQKGGREMIATLAVSADGQWLASGDMLNRIHVFNLDALKHHATLPVFSSMHTTLTFHPSSPTLVVTCTSNEFYLYDCEDARLTDWSREYSQRLPYRWLARKEVITGVAFDPRQPSVMIMHGVSHVTFIDLDKPLGPRDATISIAQRRLMLHKAMQRERFHQRGRKGSDAECALEDHSGSDAAILPDHEIRELERKEFEKRKKAAAREIAMANGAATKSEDDVILIESGDEEDAVHRPEDDDDDDQFDGEVPMPVAAVSPSASVRAGTKRGLNSAGRSSSEGSTPTFLNRSRLDEVEFSPAFQMEVRYGPVMGVAFIAPDELVVVERPVLAVVQGLQAQAFYKHKYGT</sequence>
<dbReference type="InterPro" id="IPR001680">
    <property type="entry name" value="WD40_rpt"/>
</dbReference>
<dbReference type="AlphaFoldDB" id="A0AAD5TDE3"/>